<organism evidence="1 2">
    <name type="scientific">Chondromyces apiculatus DSM 436</name>
    <dbReference type="NCBI Taxonomy" id="1192034"/>
    <lineage>
        <taxon>Bacteria</taxon>
        <taxon>Pseudomonadati</taxon>
        <taxon>Myxococcota</taxon>
        <taxon>Polyangia</taxon>
        <taxon>Polyangiales</taxon>
        <taxon>Polyangiaceae</taxon>
        <taxon>Chondromyces</taxon>
    </lineage>
</organism>
<dbReference type="STRING" id="1192034.CAP_7671"/>
<name>A0A017SY61_9BACT</name>
<dbReference type="RefSeq" id="WP_044248496.1">
    <property type="nucleotide sequence ID" value="NZ_ASRX01000069.1"/>
</dbReference>
<reference evidence="1 2" key="1">
    <citation type="submission" date="2013-05" db="EMBL/GenBank/DDBJ databases">
        <title>Genome assembly of Chondromyces apiculatus DSM 436.</title>
        <authorList>
            <person name="Sharma G."/>
            <person name="Khatri I."/>
            <person name="Kaur C."/>
            <person name="Mayilraj S."/>
            <person name="Subramanian S."/>
        </authorList>
    </citation>
    <scope>NUCLEOTIDE SEQUENCE [LARGE SCALE GENOMIC DNA]</scope>
    <source>
        <strain evidence="1 2">DSM 436</strain>
    </source>
</reference>
<accession>A0A017SY61</accession>
<evidence type="ECO:0000313" key="1">
    <source>
        <dbReference type="EMBL" id="EYF01903.1"/>
    </source>
</evidence>
<protein>
    <submittedName>
        <fullName evidence="1">Uncharacterized protein</fullName>
    </submittedName>
</protein>
<keyword evidence="2" id="KW-1185">Reference proteome</keyword>
<evidence type="ECO:0000313" key="2">
    <source>
        <dbReference type="Proteomes" id="UP000019678"/>
    </source>
</evidence>
<dbReference type="Proteomes" id="UP000019678">
    <property type="component" value="Unassembled WGS sequence"/>
</dbReference>
<dbReference type="EMBL" id="ASRX01000069">
    <property type="protein sequence ID" value="EYF01903.1"/>
    <property type="molecule type" value="Genomic_DNA"/>
</dbReference>
<gene>
    <name evidence="1" type="ORF">CAP_7671</name>
</gene>
<comment type="caution">
    <text evidence="1">The sequence shown here is derived from an EMBL/GenBank/DDBJ whole genome shotgun (WGS) entry which is preliminary data.</text>
</comment>
<proteinExistence type="predicted"/>
<dbReference type="AlphaFoldDB" id="A0A017SY61"/>
<sequence length="147" mass="15568">MNDRVAAGALLLAVLIIRTGADGYDHAVRELRDAAWASSWGGTSGGAGASATARALVDLVKAFGPEACEGFRDVLSMEIPRELVELQAQAFRDVNASDSAAVDALPVVEGWKAALHPVWGELVSRLETDRLGDLKTLVEEEVVRRGG</sequence>